<evidence type="ECO:0000256" key="5">
    <source>
        <dbReference type="ARBA" id="ARBA00023237"/>
    </source>
</evidence>
<dbReference type="Pfam" id="PF07980">
    <property type="entry name" value="SusD_RagB"/>
    <property type="match status" value="1"/>
</dbReference>
<comment type="caution">
    <text evidence="8">The sequence shown here is derived from an EMBL/GenBank/DDBJ whole genome shotgun (WGS) entry which is preliminary data.</text>
</comment>
<dbReference type="InterPro" id="IPR012944">
    <property type="entry name" value="SusD_RagB_dom"/>
</dbReference>
<keyword evidence="5" id="KW-0998">Cell outer membrane</keyword>
<keyword evidence="9" id="KW-1185">Reference proteome</keyword>
<organism evidence="8 9">
    <name type="scientific">Pseudochryseolinea flava</name>
    <dbReference type="NCBI Taxonomy" id="2059302"/>
    <lineage>
        <taxon>Bacteria</taxon>
        <taxon>Pseudomonadati</taxon>
        <taxon>Bacteroidota</taxon>
        <taxon>Cytophagia</taxon>
        <taxon>Cytophagales</taxon>
        <taxon>Fulvivirgaceae</taxon>
        <taxon>Pseudochryseolinea</taxon>
    </lineage>
</organism>
<protein>
    <submittedName>
        <fullName evidence="8">RagB/SusD family nutrient uptake outer membrane protein</fullName>
    </submittedName>
</protein>
<dbReference type="AlphaFoldDB" id="A0A364XXP3"/>
<comment type="subcellular location">
    <subcellularLocation>
        <location evidence="1">Cell outer membrane</location>
    </subcellularLocation>
</comment>
<evidence type="ECO:0000256" key="1">
    <source>
        <dbReference type="ARBA" id="ARBA00004442"/>
    </source>
</evidence>
<sequence length="562" mass="64676">MILSQEEIIRMRKFYQWVSISNFNEKIMTIRKISILLLVIGTLTACEDVDQPLTNDYPETAFWKTQDEALAALTACYENMYRSDYFFGNEALSDNAYNKGNGFGNVSQISNGGYDGRTGRVAEEWSYHYWGINKCNLVLENADRAVTDANLLARIKAEARFIRAFHHFQLATWYGDVPLVNKVLTLAEAKVITRTPRAQVIQSVLEELEIAEADLPVVYSDATDRGRIIKAAAIALRARVNLYESNWEQVVQDCEKLINTTDNGVFTLVPRYEKIFTLDNEYNKEIIFDLQYGAARTYDAQRFFLPQSVGKLRSNLVPSESLVSDYVMINGKGIHDAGSDYDEENPYENRDPRFKKTIIHHGSKIYDLDGKLQEILTYPGSTPSLNTIENQVASPSGYYFRKYYDSTASNFNSGINLILIRYADVLLMYAEAKHELGQMNAAIWDKTIKLLRQRAGFDEPEALEFDVTLSSDDLRTVIRRERRTELAFEGLHIYDIRRWKTIESVLNEPVKGIRITTNQFPKDENGNILVDRRVFLPRHYFWPIPQYEIDQNKNLLPNNPGW</sequence>
<dbReference type="InterPro" id="IPR033985">
    <property type="entry name" value="SusD-like_N"/>
</dbReference>
<evidence type="ECO:0000256" key="3">
    <source>
        <dbReference type="ARBA" id="ARBA00022729"/>
    </source>
</evidence>
<evidence type="ECO:0000256" key="4">
    <source>
        <dbReference type="ARBA" id="ARBA00023136"/>
    </source>
</evidence>
<feature type="domain" description="RagB/SusD" evidence="6">
    <location>
        <begin position="284"/>
        <end position="562"/>
    </location>
</feature>
<dbReference type="CDD" id="cd08977">
    <property type="entry name" value="SusD"/>
    <property type="match status" value="1"/>
</dbReference>
<dbReference type="OrthoDB" id="5694214at2"/>
<evidence type="ECO:0000256" key="2">
    <source>
        <dbReference type="ARBA" id="ARBA00006275"/>
    </source>
</evidence>
<dbReference type="InterPro" id="IPR011990">
    <property type="entry name" value="TPR-like_helical_dom_sf"/>
</dbReference>
<reference evidence="8 9" key="1">
    <citation type="submission" date="2018-06" db="EMBL/GenBank/DDBJ databases">
        <title>Chryseolinea flavus sp. nov., a member of the phylum Bacteroidetes isolated from soil.</title>
        <authorList>
            <person name="Li Y."/>
            <person name="Wang J."/>
        </authorList>
    </citation>
    <scope>NUCLEOTIDE SEQUENCE [LARGE SCALE GENOMIC DNA]</scope>
    <source>
        <strain evidence="8 9">SDU1-6</strain>
    </source>
</reference>
<gene>
    <name evidence="8" type="ORF">DQQ10_20170</name>
</gene>
<dbReference type="Gene3D" id="1.25.40.390">
    <property type="match status" value="1"/>
</dbReference>
<evidence type="ECO:0000259" key="7">
    <source>
        <dbReference type="Pfam" id="PF14322"/>
    </source>
</evidence>
<evidence type="ECO:0000259" key="6">
    <source>
        <dbReference type="Pfam" id="PF07980"/>
    </source>
</evidence>
<dbReference type="Pfam" id="PF14322">
    <property type="entry name" value="SusD-like_3"/>
    <property type="match status" value="1"/>
</dbReference>
<name>A0A364XXP3_9BACT</name>
<proteinExistence type="inferred from homology"/>
<feature type="domain" description="SusD-like N-terminal" evidence="7">
    <location>
        <begin position="93"/>
        <end position="242"/>
    </location>
</feature>
<keyword evidence="4" id="KW-0472">Membrane</keyword>
<accession>A0A364XXP3</accession>
<dbReference type="EMBL" id="QMFY01000012">
    <property type="protein sequence ID" value="RAV99218.1"/>
    <property type="molecule type" value="Genomic_DNA"/>
</dbReference>
<evidence type="ECO:0000313" key="8">
    <source>
        <dbReference type="EMBL" id="RAV99218.1"/>
    </source>
</evidence>
<evidence type="ECO:0000313" key="9">
    <source>
        <dbReference type="Proteomes" id="UP000251889"/>
    </source>
</evidence>
<keyword evidence="3" id="KW-0732">Signal</keyword>
<dbReference type="GO" id="GO:0009279">
    <property type="term" value="C:cell outer membrane"/>
    <property type="evidence" value="ECO:0007669"/>
    <property type="project" value="UniProtKB-SubCell"/>
</dbReference>
<dbReference type="SUPFAM" id="SSF48452">
    <property type="entry name" value="TPR-like"/>
    <property type="match status" value="1"/>
</dbReference>
<comment type="similarity">
    <text evidence="2">Belongs to the SusD family.</text>
</comment>
<dbReference type="Proteomes" id="UP000251889">
    <property type="component" value="Unassembled WGS sequence"/>
</dbReference>